<organism evidence="6 7">
    <name type="scientific">Flavivirga aquimarina</name>
    <dbReference type="NCBI Taxonomy" id="2027862"/>
    <lineage>
        <taxon>Bacteria</taxon>
        <taxon>Pseudomonadati</taxon>
        <taxon>Bacteroidota</taxon>
        <taxon>Flavobacteriia</taxon>
        <taxon>Flavobacteriales</taxon>
        <taxon>Flavobacteriaceae</taxon>
        <taxon>Flavivirga</taxon>
    </lineage>
</organism>
<dbReference type="CDD" id="cd02696">
    <property type="entry name" value="MurNAc-LAA"/>
    <property type="match status" value="1"/>
</dbReference>
<dbReference type="SMART" id="SM00646">
    <property type="entry name" value="Ami_3"/>
    <property type="match status" value="1"/>
</dbReference>
<dbReference type="Pfam" id="PF01520">
    <property type="entry name" value="Amidase_3"/>
    <property type="match status" value="1"/>
</dbReference>
<comment type="caution">
    <text evidence="6">The sequence shown here is derived from an EMBL/GenBank/DDBJ whole genome shotgun (WGS) entry which is preliminary data.</text>
</comment>
<dbReference type="InterPro" id="IPR002508">
    <property type="entry name" value="MurNAc-LAA_cat"/>
</dbReference>
<sequence length="359" mass="41094">MKLSKKLLLFLYISIPSLAISQTTQTKVIATGGDGIYSILRKNGLEPTKYYKAFIELNKENLTPDNGLVKGRTYKLPVVTKDSIITIDTLSIVKKTIPKTIEKPIVSNTPVNQINYPLFGKDYDDVPLENNTLKGAIYYLISGHGGPDPGAIETYNSKLISEDEYAYDVTLRLARRLMAHGAKVYLIIKDYNDGIRDKKILEVDYDEVNFPDKPISKSQKLRLRQRTKTVNNLYLKHKGAYQRLIVTHVDSRSKGKNIDVFFYHHHSSKSGKRLAENIHRSFKEKYAKHQPNRIYSGTVNSRGLYLIKNTLPAMVYIELGNIKNKKDQKRILNYENRAALAKWVFNGLLVDFDESKRLH</sequence>
<dbReference type="EMBL" id="JAUOEK010000184">
    <property type="protein sequence ID" value="MDO5972112.1"/>
    <property type="molecule type" value="Genomic_DNA"/>
</dbReference>
<dbReference type="PANTHER" id="PTHR30404">
    <property type="entry name" value="N-ACETYLMURAMOYL-L-ALANINE AMIDASE"/>
    <property type="match status" value="1"/>
</dbReference>
<evidence type="ECO:0000256" key="2">
    <source>
        <dbReference type="ARBA" id="ARBA00011901"/>
    </source>
</evidence>
<evidence type="ECO:0000313" key="7">
    <source>
        <dbReference type="Proteomes" id="UP001176883"/>
    </source>
</evidence>
<dbReference type="SUPFAM" id="SSF53187">
    <property type="entry name" value="Zn-dependent exopeptidases"/>
    <property type="match status" value="1"/>
</dbReference>
<keyword evidence="4" id="KW-0732">Signal</keyword>
<proteinExistence type="predicted"/>
<evidence type="ECO:0000256" key="1">
    <source>
        <dbReference type="ARBA" id="ARBA00001561"/>
    </source>
</evidence>
<name>A0ABT8WGA9_9FLAO</name>
<dbReference type="Proteomes" id="UP001176883">
    <property type="component" value="Unassembled WGS sequence"/>
</dbReference>
<comment type="catalytic activity">
    <reaction evidence="1">
        <text>Hydrolyzes the link between N-acetylmuramoyl residues and L-amino acid residues in certain cell-wall glycopeptides.</text>
        <dbReference type="EC" id="3.5.1.28"/>
    </reaction>
</comment>
<evidence type="ECO:0000313" key="6">
    <source>
        <dbReference type="EMBL" id="MDO5972112.1"/>
    </source>
</evidence>
<feature type="domain" description="MurNAc-LAA" evidence="5">
    <location>
        <begin position="241"/>
        <end position="349"/>
    </location>
</feature>
<keyword evidence="3 6" id="KW-0378">Hydrolase</keyword>
<gene>
    <name evidence="6" type="ORF">Q4Q35_20120</name>
</gene>
<dbReference type="EC" id="3.5.1.28" evidence="2"/>
<evidence type="ECO:0000259" key="5">
    <source>
        <dbReference type="SMART" id="SM00646"/>
    </source>
</evidence>
<evidence type="ECO:0000256" key="3">
    <source>
        <dbReference type="ARBA" id="ARBA00022801"/>
    </source>
</evidence>
<dbReference type="PANTHER" id="PTHR30404:SF0">
    <property type="entry name" value="N-ACETYLMURAMOYL-L-ALANINE AMIDASE AMIC"/>
    <property type="match status" value="1"/>
</dbReference>
<dbReference type="InterPro" id="IPR050695">
    <property type="entry name" value="N-acetylmuramoyl_amidase_3"/>
</dbReference>
<evidence type="ECO:0000256" key="4">
    <source>
        <dbReference type="SAM" id="SignalP"/>
    </source>
</evidence>
<protein>
    <recommendedName>
        <fullName evidence="2">N-acetylmuramoyl-L-alanine amidase</fullName>
        <ecNumber evidence="2">3.5.1.28</ecNumber>
    </recommendedName>
</protein>
<feature type="chain" id="PRO_5047257037" description="N-acetylmuramoyl-L-alanine amidase" evidence="4">
    <location>
        <begin position="22"/>
        <end position="359"/>
    </location>
</feature>
<keyword evidence="7" id="KW-1185">Reference proteome</keyword>
<dbReference type="Gene3D" id="3.40.630.40">
    <property type="entry name" value="Zn-dependent exopeptidases"/>
    <property type="match status" value="1"/>
</dbReference>
<reference evidence="6" key="1">
    <citation type="submission" date="2023-07" db="EMBL/GenBank/DDBJ databases">
        <title>Two novel species in the genus Flavivirga.</title>
        <authorList>
            <person name="Kwon K."/>
        </authorList>
    </citation>
    <scope>NUCLEOTIDE SEQUENCE</scope>
    <source>
        <strain evidence="6">KCTC 52353</strain>
    </source>
</reference>
<dbReference type="RefSeq" id="WP_303279830.1">
    <property type="nucleotide sequence ID" value="NZ_JAUOEK010000184.1"/>
</dbReference>
<dbReference type="GO" id="GO:0008745">
    <property type="term" value="F:N-acetylmuramoyl-L-alanine amidase activity"/>
    <property type="evidence" value="ECO:0007669"/>
    <property type="project" value="UniProtKB-EC"/>
</dbReference>
<accession>A0ABT8WGA9</accession>
<feature type="signal peptide" evidence="4">
    <location>
        <begin position="1"/>
        <end position="21"/>
    </location>
</feature>